<keyword evidence="6 10" id="KW-0812">Transmembrane</keyword>
<dbReference type="Proteomes" id="UP000679950">
    <property type="component" value="Unassembled WGS sequence"/>
</dbReference>
<dbReference type="PANTHER" id="PTHR35091:SF2">
    <property type="entry name" value="FLAGELLAR PROTEIN FLIL"/>
    <property type="match status" value="1"/>
</dbReference>
<evidence type="ECO:0000256" key="4">
    <source>
        <dbReference type="ARBA" id="ARBA00022475"/>
    </source>
</evidence>
<keyword evidence="11" id="KW-0966">Cell projection</keyword>
<reference evidence="11 12" key="1">
    <citation type="submission" date="2021-03" db="EMBL/GenBank/DDBJ databases">
        <title>Antimicrobial resistance genes in bacteria isolated from Japanese honey, and their potential for conferring macrolide and lincosamide resistance in the American foulbrood pathogen Paenibacillus larvae.</title>
        <authorList>
            <person name="Okamoto M."/>
            <person name="Kumagai M."/>
            <person name="Kanamori H."/>
            <person name="Takamatsu D."/>
        </authorList>
    </citation>
    <scope>NUCLEOTIDE SEQUENCE [LARGE SCALE GENOMIC DNA]</scope>
    <source>
        <strain evidence="11 12">J8TS2</strain>
    </source>
</reference>
<comment type="subcellular location">
    <subcellularLocation>
        <location evidence="2">Cell membrane</location>
        <topology evidence="2">Single-pass membrane protein</topology>
    </subcellularLocation>
</comment>
<keyword evidence="11" id="KW-0969">Cilium</keyword>
<evidence type="ECO:0000256" key="2">
    <source>
        <dbReference type="ARBA" id="ARBA00004162"/>
    </source>
</evidence>
<dbReference type="EMBL" id="BORB01000015">
    <property type="protein sequence ID" value="GIN57822.1"/>
    <property type="molecule type" value="Genomic_DNA"/>
</dbReference>
<comment type="function">
    <text evidence="1 10">Controls the rotational direction of flagella during chemotaxis.</text>
</comment>
<keyword evidence="5 10" id="KW-0145">Chemotaxis</keyword>
<sequence length="141" mass="16097">MNKKLVSTMIVLLTAILLLAVLALIIIMKMDDKDTNKEPNIDEILKVSVDVPEITTNLASGKYIKLSLKVQTDSKKAKDEFIKRDFQIQNLLIDELSEMEESDLEGKKEKQEFSEALKDQMNDLMQQGKVEKVYITSYIIS</sequence>
<evidence type="ECO:0000256" key="6">
    <source>
        <dbReference type="ARBA" id="ARBA00022692"/>
    </source>
</evidence>
<evidence type="ECO:0000256" key="5">
    <source>
        <dbReference type="ARBA" id="ARBA00022500"/>
    </source>
</evidence>
<dbReference type="InterPro" id="IPR005503">
    <property type="entry name" value="FliL"/>
</dbReference>
<dbReference type="RefSeq" id="WP_158323412.1">
    <property type="nucleotide sequence ID" value="NZ_BORB01000015.1"/>
</dbReference>
<organism evidence="11 12">
    <name type="scientific">Lederbergia ruris</name>
    <dbReference type="NCBI Taxonomy" id="217495"/>
    <lineage>
        <taxon>Bacteria</taxon>
        <taxon>Bacillati</taxon>
        <taxon>Bacillota</taxon>
        <taxon>Bacilli</taxon>
        <taxon>Bacillales</taxon>
        <taxon>Bacillaceae</taxon>
        <taxon>Lederbergia</taxon>
    </lineage>
</organism>
<dbReference type="NCBIfam" id="NF005826">
    <property type="entry name" value="PRK07718.1"/>
    <property type="match status" value="1"/>
</dbReference>
<keyword evidence="7 10" id="KW-0283">Flagellar rotation</keyword>
<comment type="similarity">
    <text evidence="3 10">Belongs to the FliL family.</text>
</comment>
<accession>A0ABQ4KIP5</accession>
<feature type="transmembrane region" description="Helical" evidence="10">
    <location>
        <begin position="6"/>
        <end position="27"/>
    </location>
</feature>
<evidence type="ECO:0000256" key="8">
    <source>
        <dbReference type="ARBA" id="ARBA00022989"/>
    </source>
</evidence>
<evidence type="ECO:0000313" key="12">
    <source>
        <dbReference type="Proteomes" id="UP000679950"/>
    </source>
</evidence>
<dbReference type="Pfam" id="PF03748">
    <property type="entry name" value="FliL"/>
    <property type="match status" value="1"/>
</dbReference>
<gene>
    <name evidence="11" type="primary">fliL</name>
    <name evidence="11" type="ORF">J8TS2_21410</name>
</gene>
<keyword evidence="8 10" id="KW-1133">Transmembrane helix</keyword>
<dbReference type="PANTHER" id="PTHR35091">
    <property type="entry name" value="FLAGELLAR PROTEIN FLIL"/>
    <property type="match status" value="1"/>
</dbReference>
<evidence type="ECO:0000313" key="11">
    <source>
        <dbReference type="EMBL" id="GIN57822.1"/>
    </source>
</evidence>
<evidence type="ECO:0000256" key="7">
    <source>
        <dbReference type="ARBA" id="ARBA00022779"/>
    </source>
</evidence>
<proteinExistence type="inferred from homology"/>
<evidence type="ECO:0000256" key="3">
    <source>
        <dbReference type="ARBA" id="ARBA00008281"/>
    </source>
</evidence>
<comment type="caution">
    <text evidence="11">The sequence shown here is derived from an EMBL/GenBank/DDBJ whole genome shotgun (WGS) entry which is preliminary data.</text>
</comment>
<name>A0ABQ4KIP5_9BACI</name>
<evidence type="ECO:0000256" key="1">
    <source>
        <dbReference type="ARBA" id="ARBA00002254"/>
    </source>
</evidence>
<evidence type="ECO:0000256" key="10">
    <source>
        <dbReference type="RuleBase" id="RU364125"/>
    </source>
</evidence>
<keyword evidence="4 10" id="KW-1003">Cell membrane</keyword>
<evidence type="ECO:0000256" key="9">
    <source>
        <dbReference type="ARBA" id="ARBA00023136"/>
    </source>
</evidence>
<keyword evidence="11" id="KW-0282">Flagellum</keyword>
<protein>
    <recommendedName>
        <fullName evidence="10">Flagellar protein FliL</fullName>
    </recommendedName>
</protein>
<keyword evidence="12" id="KW-1185">Reference proteome</keyword>
<keyword evidence="9 10" id="KW-0472">Membrane</keyword>